<dbReference type="EMBL" id="WWEO01000038">
    <property type="protein sequence ID" value="NCD68500.1"/>
    <property type="molecule type" value="Genomic_DNA"/>
</dbReference>
<dbReference type="Pfam" id="PF03938">
    <property type="entry name" value="OmpH"/>
    <property type="match status" value="1"/>
</dbReference>
<dbReference type="PANTHER" id="PTHR35089:SF1">
    <property type="entry name" value="CHAPERONE PROTEIN SKP"/>
    <property type="match status" value="1"/>
</dbReference>
<dbReference type="GO" id="GO:0005829">
    <property type="term" value="C:cytosol"/>
    <property type="evidence" value="ECO:0007669"/>
    <property type="project" value="TreeGrafter"/>
</dbReference>
<dbReference type="SUPFAM" id="SSF111384">
    <property type="entry name" value="OmpH-like"/>
    <property type="match status" value="1"/>
</dbReference>
<dbReference type="PANTHER" id="PTHR35089">
    <property type="entry name" value="CHAPERONE PROTEIN SKP"/>
    <property type="match status" value="1"/>
</dbReference>
<name>A0A966DRH7_9SPHI</name>
<feature type="coiled-coil region" evidence="3">
    <location>
        <begin position="86"/>
        <end position="117"/>
    </location>
</feature>
<evidence type="ECO:0000256" key="4">
    <source>
        <dbReference type="SAM" id="SignalP"/>
    </source>
</evidence>
<feature type="chain" id="PRO_5037401445" evidence="4">
    <location>
        <begin position="24"/>
        <end position="170"/>
    </location>
</feature>
<dbReference type="Proteomes" id="UP000638732">
    <property type="component" value="Unassembled WGS sequence"/>
</dbReference>
<evidence type="ECO:0000256" key="2">
    <source>
        <dbReference type="ARBA" id="ARBA00022729"/>
    </source>
</evidence>
<keyword evidence="3" id="KW-0175">Coiled coil</keyword>
<dbReference type="AlphaFoldDB" id="A0A966DRH7"/>
<comment type="caution">
    <text evidence="5">The sequence shown here is derived from an EMBL/GenBank/DDBJ whole genome shotgun (WGS) entry which is preliminary data.</text>
</comment>
<proteinExistence type="inferred from homology"/>
<dbReference type="RefSeq" id="WP_166584527.1">
    <property type="nucleotide sequence ID" value="NZ_WWEO01000038.1"/>
</dbReference>
<evidence type="ECO:0000256" key="1">
    <source>
        <dbReference type="ARBA" id="ARBA00009091"/>
    </source>
</evidence>
<dbReference type="InterPro" id="IPR024930">
    <property type="entry name" value="Skp_dom_sf"/>
</dbReference>
<dbReference type="InterPro" id="IPR005632">
    <property type="entry name" value="Chaperone_Skp"/>
</dbReference>
<reference evidence="5" key="2">
    <citation type="submission" date="2020-10" db="EMBL/GenBank/DDBJ databases">
        <title>Mucilaginibacter sp. nov., isolated from soil.</title>
        <authorList>
            <person name="Jeon C.O."/>
        </authorList>
    </citation>
    <scope>NUCLEOTIDE SEQUENCE</scope>
    <source>
        <strain evidence="5">R11</strain>
    </source>
</reference>
<protein>
    <submittedName>
        <fullName evidence="5">OmpH family outer membrane protein</fullName>
    </submittedName>
</protein>
<evidence type="ECO:0000256" key="3">
    <source>
        <dbReference type="SAM" id="Coils"/>
    </source>
</evidence>
<dbReference type="GO" id="GO:0051082">
    <property type="term" value="F:unfolded protein binding"/>
    <property type="evidence" value="ECO:0007669"/>
    <property type="project" value="InterPro"/>
</dbReference>
<keyword evidence="6" id="KW-1185">Reference proteome</keyword>
<gene>
    <name evidence="5" type="ORF">GSY63_03940</name>
</gene>
<organism evidence="5 6">
    <name type="scientific">Mucilaginibacter agri</name>
    <dbReference type="NCBI Taxonomy" id="2695265"/>
    <lineage>
        <taxon>Bacteria</taxon>
        <taxon>Pseudomonadati</taxon>
        <taxon>Bacteroidota</taxon>
        <taxon>Sphingobacteriia</taxon>
        <taxon>Sphingobacteriales</taxon>
        <taxon>Sphingobacteriaceae</taxon>
        <taxon>Mucilaginibacter</taxon>
    </lineage>
</organism>
<sequence>MKKLLKVVLVAGCMLLVGGFAKAQTKIGYINFNQLIDQMPETKTVQASVQAYQKQFVDVLQSMQTELTTKGQAYDAGRATMTDAVRTQKETELQDLNKRMQDYNASAQQKVQEKSNELAKPLIDKAKGAVAAVAKEKGYTYVMDTTQGEPIVAPPADDLLPAVKLKLGLK</sequence>
<evidence type="ECO:0000313" key="6">
    <source>
        <dbReference type="Proteomes" id="UP000638732"/>
    </source>
</evidence>
<comment type="similarity">
    <text evidence="1">Belongs to the Skp family.</text>
</comment>
<reference evidence="5" key="1">
    <citation type="submission" date="2020-01" db="EMBL/GenBank/DDBJ databases">
        <authorList>
            <person name="Seo Y.L."/>
        </authorList>
    </citation>
    <scope>NUCLEOTIDE SEQUENCE</scope>
    <source>
        <strain evidence="5">R11</strain>
    </source>
</reference>
<keyword evidence="2 4" id="KW-0732">Signal</keyword>
<dbReference type="GO" id="GO:0050821">
    <property type="term" value="P:protein stabilization"/>
    <property type="evidence" value="ECO:0007669"/>
    <property type="project" value="TreeGrafter"/>
</dbReference>
<feature type="signal peptide" evidence="4">
    <location>
        <begin position="1"/>
        <end position="23"/>
    </location>
</feature>
<evidence type="ECO:0000313" key="5">
    <source>
        <dbReference type="EMBL" id="NCD68500.1"/>
    </source>
</evidence>
<accession>A0A966DRH7</accession>
<dbReference type="Gene3D" id="3.30.910.20">
    <property type="entry name" value="Skp domain"/>
    <property type="match status" value="1"/>
</dbReference>
<dbReference type="SMART" id="SM00935">
    <property type="entry name" value="OmpH"/>
    <property type="match status" value="1"/>
</dbReference>